<feature type="compositionally biased region" description="Basic and acidic residues" evidence="9">
    <location>
        <begin position="335"/>
        <end position="377"/>
    </location>
</feature>
<sequence>MEAQGSRCPGMQAQVRCAPPIIKEQDRKEQPDEDNGSKPGRNQMTGCLRFVQPRRFPCHIPILPPTISHPDVYTPNKSVIIHSERSVYPQHFLSWPGPRRSLLVRVGSLSSTCCTRRSPISRAAITTLFTTISPASIDSATYHNISSSSPRIRHRVWSSLSTHDSCADNPPDACSLSRSRRLDFSSEPDSSHRLDNSLKMASSYALPTSHLPHAHQTHFHSHTRSQSQASLHALRTSISNGSAPPRSDDEVYGHSPEHSHEHGDGSCNGHSHDHSGHKHRHSRSHMSNSSVMLARERMPPAPLNTLDGWTQERTPGGQSVITPGPETANTPYSPPDHHHDHHDHDHSHDHSHDHDHNHDHSHDHHGHDHAHTHSHDENNAKRSLFTRMILPHAARFPIIHAILIEKDSRRIFYFMALNFSFMAVQAFYGYVTDSLGLLSDSIHMFFDCVALMVGLLAAVLSKWPRSQRFPYGFGKIETLSGFANGILLMLLSVEIAFEAFERLWAGTETKRLGELFIVSTLGLLVNLVGMMAFGHHHHGHDHDHGHSHDQSHTHGGQACGGHSHSHDNENMHGIYLHILADTLGSASVIVSTVLTSFWGWAGWDPLASCLIAVLIFASSKPLVYSSAKRLLLSIPEDTEYNLRNSLGGILQQRGVVGYSSPKFWRDDHSASASGGKLLGIVHVVAARGAAMEDVRNRVREYLLKEGIDVVVQVEREGDSTCWCSRRGVAAPVATPTSLTAAKAF</sequence>
<gene>
    <name evidence="11" type="ORF">FZEAL_1</name>
</gene>
<dbReference type="InterPro" id="IPR002524">
    <property type="entry name" value="Cation_efflux"/>
</dbReference>
<evidence type="ECO:0000313" key="12">
    <source>
        <dbReference type="Proteomes" id="UP000635477"/>
    </source>
</evidence>
<organism evidence="11 12">
    <name type="scientific">Fusarium zealandicum</name>
    <dbReference type="NCBI Taxonomy" id="1053134"/>
    <lineage>
        <taxon>Eukaryota</taxon>
        <taxon>Fungi</taxon>
        <taxon>Dikarya</taxon>
        <taxon>Ascomycota</taxon>
        <taxon>Pezizomycotina</taxon>
        <taxon>Sordariomycetes</taxon>
        <taxon>Hypocreomycetidae</taxon>
        <taxon>Hypocreales</taxon>
        <taxon>Nectriaceae</taxon>
        <taxon>Fusarium</taxon>
        <taxon>Fusarium staphyleae species complex</taxon>
    </lineage>
</organism>
<feature type="transmembrane region" description="Helical" evidence="8">
    <location>
        <begin position="442"/>
        <end position="460"/>
    </location>
</feature>
<dbReference type="FunFam" id="1.20.1510.10:FF:000014">
    <property type="entry name" value="Cation efflux protein/ zinc transporter"/>
    <property type="match status" value="1"/>
</dbReference>
<dbReference type="Pfam" id="PF01545">
    <property type="entry name" value="Cation_efflux"/>
    <property type="match status" value="1"/>
</dbReference>
<evidence type="ECO:0000256" key="1">
    <source>
        <dbReference type="ARBA" id="ARBA00004141"/>
    </source>
</evidence>
<dbReference type="InterPro" id="IPR027469">
    <property type="entry name" value="Cation_efflux_TMD_sf"/>
</dbReference>
<dbReference type="PANTHER" id="PTHR45755">
    <property type="match status" value="1"/>
</dbReference>
<accession>A0A8H4UVI8</accession>
<comment type="subcellular location">
    <subcellularLocation>
        <location evidence="8">Endoplasmic reticulum membrane</location>
        <topology evidence="8">Multi-pass membrane protein</topology>
    </subcellularLocation>
    <subcellularLocation>
        <location evidence="1">Membrane</location>
        <topology evidence="1">Multi-pass membrane protein</topology>
    </subcellularLocation>
</comment>
<dbReference type="InterPro" id="IPR045316">
    <property type="entry name" value="Msc2-like"/>
</dbReference>
<dbReference type="AlphaFoldDB" id="A0A8H4UVI8"/>
<evidence type="ECO:0000256" key="7">
    <source>
        <dbReference type="ARBA" id="ARBA00023136"/>
    </source>
</evidence>
<keyword evidence="8" id="KW-0256">Endoplasmic reticulum</keyword>
<reference evidence="11" key="2">
    <citation type="submission" date="2020-05" db="EMBL/GenBank/DDBJ databases">
        <authorList>
            <person name="Kim H.-S."/>
            <person name="Proctor R.H."/>
            <person name="Brown D.W."/>
        </authorList>
    </citation>
    <scope>NUCLEOTIDE SEQUENCE</scope>
    <source>
        <strain evidence="11">NRRL 22465</strain>
    </source>
</reference>
<dbReference type="GO" id="GO:0005794">
    <property type="term" value="C:Golgi apparatus"/>
    <property type="evidence" value="ECO:0007669"/>
    <property type="project" value="TreeGrafter"/>
</dbReference>
<feature type="region of interest" description="Disordered" evidence="9">
    <location>
        <begin position="1"/>
        <end position="44"/>
    </location>
</feature>
<dbReference type="Gene3D" id="1.20.1510.10">
    <property type="entry name" value="Cation efflux protein transmembrane domain"/>
    <property type="match status" value="1"/>
</dbReference>
<dbReference type="GO" id="GO:0005385">
    <property type="term" value="F:zinc ion transmembrane transporter activity"/>
    <property type="evidence" value="ECO:0007669"/>
    <property type="project" value="UniProtKB-UniRule"/>
</dbReference>
<comment type="function">
    <text evidence="8">Functions as a zinc transporter.</text>
</comment>
<feature type="compositionally biased region" description="Basic and acidic residues" evidence="9">
    <location>
        <begin position="246"/>
        <end position="274"/>
    </location>
</feature>
<feature type="compositionally biased region" description="Basic and acidic residues" evidence="9">
    <location>
        <begin position="540"/>
        <end position="552"/>
    </location>
</feature>
<feature type="region of interest" description="Disordered" evidence="9">
    <location>
        <begin position="237"/>
        <end position="377"/>
    </location>
</feature>
<feature type="compositionally biased region" description="Polar residues" evidence="9">
    <location>
        <begin position="307"/>
        <end position="331"/>
    </location>
</feature>
<comment type="similarity">
    <text evidence="2 8">Belongs to the cation diffusion facilitator (CDF) transporter (TC 2.A.4) family. SLC30A subfamily.</text>
</comment>
<feature type="region of interest" description="Disordered" evidence="9">
    <location>
        <begin position="538"/>
        <end position="564"/>
    </location>
</feature>
<dbReference type="EMBL" id="JABEYC010000001">
    <property type="protein sequence ID" value="KAF4984848.1"/>
    <property type="molecule type" value="Genomic_DNA"/>
</dbReference>
<evidence type="ECO:0000256" key="3">
    <source>
        <dbReference type="ARBA" id="ARBA00022448"/>
    </source>
</evidence>
<reference evidence="11" key="1">
    <citation type="journal article" date="2020" name="BMC Genomics">
        <title>Correction to: Identification and distribution of gene clusters required for synthesis of sphingolipid metabolism inhibitors in diverse species of the filamentous fungus Fusarium.</title>
        <authorList>
            <person name="Kim H.S."/>
            <person name="Lohmar J.M."/>
            <person name="Busman M."/>
            <person name="Brown D.W."/>
            <person name="Naumann T.A."/>
            <person name="Divon H.H."/>
            <person name="Lysoe E."/>
            <person name="Uhlig S."/>
            <person name="Proctor R.H."/>
        </authorList>
    </citation>
    <scope>NUCLEOTIDE SEQUENCE</scope>
    <source>
        <strain evidence="11">NRRL 22465</strain>
    </source>
</reference>
<protein>
    <recommendedName>
        <fullName evidence="8">Zinc transporter</fullName>
    </recommendedName>
</protein>
<feature type="compositionally biased region" description="Basic residues" evidence="9">
    <location>
        <begin position="275"/>
        <end position="284"/>
    </location>
</feature>
<evidence type="ECO:0000256" key="4">
    <source>
        <dbReference type="ARBA" id="ARBA00022692"/>
    </source>
</evidence>
<keyword evidence="12" id="KW-1185">Reference proteome</keyword>
<dbReference type="InterPro" id="IPR058533">
    <property type="entry name" value="Cation_efflux_TM"/>
</dbReference>
<evidence type="ECO:0000256" key="9">
    <source>
        <dbReference type="SAM" id="MobiDB-lite"/>
    </source>
</evidence>
<name>A0A8H4UVI8_9HYPO</name>
<keyword evidence="3 8" id="KW-0813">Transport</keyword>
<dbReference type="Proteomes" id="UP000635477">
    <property type="component" value="Unassembled WGS sequence"/>
</dbReference>
<dbReference type="GO" id="GO:1904257">
    <property type="term" value="P:zinc ion import into Golgi lumen"/>
    <property type="evidence" value="ECO:0007669"/>
    <property type="project" value="TreeGrafter"/>
</dbReference>
<dbReference type="NCBIfam" id="TIGR01297">
    <property type="entry name" value="CDF"/>
    <property type="match status" value="1"/>
</dbReference>
<keyword evidence="4 8" id="KW-0812">Transmembrane</keyword>
<dbReference type="GO" id="GO:0031410">
    <property type="term" value="C:cytoplasmic vesicle"/>
    <property type="evidence" value="ECO:0007669"/>
    <property type="project" value="TreeGrafter"/>
</dbReference>
<evidence type="ECO:0000256" key="6">
    <source>
        <dbReference type="ARBA" id="ARBA00023065"/>
    </source>
</evidence>
<feature type="transmembrane region" description="Helical" evidence="8">
    <location>
        <begin position="411"/>
        <end position="430"/>
    </location>
</feature>
<dbReference type="SUPFAM" id="SSF161111">
    <property type="entry name" value="Cation efflux protein transmembrane domain-like"/>
    <property type="match status" value="1"/>
</dbReference>
<proteinExistence type="inferred from homology"/>
<feature type="transmembrane region" description="Helical" evidence="8">
    <location>
        <begin position="512"/>
        <end position="533"/>
    </location>
</feature>
<evidence type="ECO:0000256" key="2">
    <source>
        <dbReference type="ARBA" id="ARBA00008873"/>
    </source>
</evidence>
<evidence type="ECO:0000256" key="8">
    <source>
        <dbReference type="RuleBase" id="RU369017"/>
    </source>
</evidence>
<evidence type="ECO:0000259" key="10">
    <source>
        <dbReference type="Pfam" id="PF01545"/>
    </source>
</evidence>
<keyword evidence="6 8" id="KW-0406">Ion transport</keyword>
<dbReference type="OrthoDB" id="78669at2759"/>
<feature type="domain" description="Cation efflux protein transmembrane" evidence="10">
    <location>
        <begin position="411"/>
        <end position="631"/>
    </location>
</feature>
<feature type="transmembrane region" description="Helical" evidence="8">
    <location>
        <begin position="605"/>
        <end position="623"/>
    </location>
</feature>
<evidence type="ECO:0000256" key="5">
    <source>
        <dbReference type="ARBA" id="ARBA00022989"/>
    </source>
</evidence>
<keyword evidence="5 8" id="KW-1133">Transmembrane helix</keyword>
<dbReference type="GO" id="GO:0005789">
    <property type="term" value="C:endoplasmic reticulum membrane"/>
    <property type="evidence" value="ECO:0007669"/>
    <property type="project" value="UniProtKB-SubCell"/>
</dbReference>
<comment type="caution">
    <text evidence="8">Lacks conserved residue(s) required for the propagation of feature annotation.</text>
</comment>
<keyword evidence="7 8" id="KW-0472">Membrane</keyword>
<comment type="caution">
    <text evidence="11">The sequence shown here is derived from an EMBL/GenBank/DDBJ whole genome shotgun (WGS) entry which is preliminary data.</text>
</comment>
<dbReference type="GO" id="GO:0006882">
    <property type="term" value="P:intracellular zinc ion homeostasis"/>
    <property type="evidence" value="ECO:0007669"/>
    <property type="project" value="InterPro"/>
</dbReference>
<dbReference type="PANTHER" id="PTHR45755:SF4">
    <property type="entry name" value="ZINC TRANSPORTER 7"/>
    <property type="match status" value="1"/>
</dbReference>
<evidence type="ECO:0000313" key="11">
    <source>
        <dbReference type="EMBL" id="KAF4984848.1"/>
    </source>
</evidence>